<dbReference type="EMBL" id="MAUJ01000022">
    <property type="protein sequence ID" value="OCQ17947.1"/>
    <property type="molecule type" value="Genomic_DNA"/>
</dbReference>
<evidence type="ECO:0000313" key="1">
    <source>
        <dbReference type="EMBL" id="OCQ17947.1"/>
    </source>
</evidence>
<comment type="caution">
    <text evidence="1">The sequence shown here is derived from an EMBL/GenBank/DDBJ whole genome shotgun (WGS) entry which is preliminary data.</text>
</comment>
<evidence type="ECO:0008006" key="3">
    <source>
        <dbReference type="Google" id="ProtNLM"/>
    </source>
</evidence>
<dbReference type="OrthoDB" id="9808814at2"/>
<accession>A0A1C0TIQ5</accession>
<protein>
    <recommendedName>
        <fullName evidence="3">SEC-C domain-containing protein</fullName>
    </recommendedName>
</protein>
<organism evidence="1 2">
    <name type="scientific">Pseudoalteromonas luteoviolacea</name>
    <dbReference type="NCBI Taxonomy" id="43657"/>
    <lineage>
        <taxon>Bacteria</taxon>
        <taxon>Pseudomonadati</taxon>
        <taxon>Pseudomonadota</taxon>
        <taxon>Gammaproteobacteria</taxon>
        <taxon>Alteromonadales</taxon>
        <taxon>Pseudoalteromonadaceae</taxon>
        <taxon>Pseudoalteromonas</taxon>
    </lineage>
</organism>
<evidence type="ECO:0000313" key="2">
    <source>
        <dbReference type="Proteomes" id="UP000093366"/>
    </source>
</evidence>
<dbReference type="AlphaFoldDB" id="A0A1C0TIQ5"/>
<dbReference type="Proteomes" id="UP000093366">
    <property type="component" value="Unassembled WGS sequence"/>
</dbReference>
<dbReference type="RefSeq" id="WP_065793116.1">
    <property type="nucleotide sequence ID" value="NZ_MAUJ01000022.1"/>
</dbReference>
<sequence length="227" mass="25836">MNLCPNHGIVLEATLKIKGLERFFKENPLMGYGPVTHDGEIRLNGKVELNHSYENYPAVQQLIDLKIIIPSGYPNTQPEFEEVGGFVPRIDEFHINPSGTLCLGSPFRIDKYLRVNSDFLEFFNAFFIPYIYAVALKKDHGINFVFGELKHGSEGELEDFASEIGLTNKEELIACAHALSQKKRIANKGPCPCNCGLRLGKCELHLQLNKLRKTLPRKWYRNFKARL</sequence>
<name>A0A1C0TIQ5_9GAMM</name>
<reference evidence="2" key="1">
    <citation type="submission" date="2016-07" db="EMBL/GenBank/DDBJ databases">
        <authorList>
            <person name="Florea S."/>
            <person name="Webb J.S."/>
            <person name="Jaromczyk J."/>
            <person name="Schardl C.L."/>
        </authorList>
    </citation>
    <scope>NUCLEOTIDE SEQUENCE [LARGE SCALE GENOMIC DNA]</scope>
    <source>
        <strain evidence="2">IPB1</strain>
    </source>
</reference>
<proteinExistence type="predicted"/>
<gene>
    <name evidence="1" type="ORF">A7985_25050</name>
</gene>